<evidence type="ECO:0000313" key="8">
    <source>
        <dbReference type="EMBL" id="SHH79135.1"/>
    </source>
</evidence>
<protein>
    <submittedName>
        <fullName evidence="7 8">O-Antigen ligase</fullName>
    </submittedName>
</protein>
<dbReference type="STRING" id="573501.SAMN04487999_0925"/>
<dbReference type="PANTHER" id="PTHR37422:SF13">
    <property type="entry name" value="LIPOPOLYSACCHARIDE BIOSYNTHESIS PROTEIN PA4999-RELATED"/>
    <property type="match status" value="1"/>
</dbReference>
<evidence type="ECO:0000256" key="5">
    <source>
        <dbReference type="SAM" id="Phobius"/>
    </source>
</evidence>
<dbReference type="Pfam" id="PF04932">
    <property type="entry name" value="Wzy_C"/>
    <property type="match status" value="1"/>
</dbReference>
<evidence type="ECO:0000259" key="6">
    <source>
        <dbReference type="Pfam" id="PF04932"/>
    </source>
</evidence>
<reference evidence="7 10" key="3">
    <citation type="submission" date="2018-07" db="EMBL/GenBank/DDBJ databases">
        <title>Leeuwenhoekiella genomics.</title>
        <authorList>
            <person name="Tahon G."/>
            <person name="Willems A."/>
        </authorList>
    </citation>
    <scope>NUCLEOTIDE SEQUENCE [LARGE SCALE GENOMIC DNA]</scope>
    <source>
        <strain evidence="7 10">LMG 24856</strain>
    </source>
</reference>
<feature type="transmembrane region" description="Helical" evidence="5">
    <location>
        <begin position="379"/>
        <end position="395"/>
    </location>
</feature>
<evidence type="ECO:0000256" key="2">
    <source>
        <dbReference type="ARBA" id="ARBA00022692"/>
    </source>
</evidence>
<evidence type="ECO:0000313" key="10">
    <source>
        <dbReference type="Proteomes" id="UP000290037"/>
    </source>
</evidence>
<evidence type="ECO:0000256" key="3">
    <source>
        <dbReference type="ARBA" id="ARBA00022989"/>
    </source>
</evidence>
<evidence type="ECO:0000256" key="1">
    <source>
        <dbReference type="ARBA" id="ARBA00004141"/>
    </source>
</evidence>
<evidence type="ECO:0000313" key="7">
    <source>
        <dbReference type="EMBL" id="RXG31082.1"/>
    </source>
</evidence>
<feature type="transmembrane region" description="Helical" evidence="5">
    <location>
        <begin position="350"/>
        <end position="372"/>
    </location>
</feature>
<dbReference type="Proteomes" id="UP000290037">
    <property type="component" value="Unassembled WGS sequence"/>
</dbReference>
<keyword evidence="4 5" id="KW-0472">Membrane</keyword>
<dbReference type="EMBL" id="QOVN01000001">
    <property type="protein sequence ID" value="RXG31082.1"/>
    <property type="molecule type" value="Genomic_DNA"/>
</dbReference>
<feature type="transmembrane region" description="Helical" evidence="5">
    <location>
        <begin position="112"/>
        <end position="131"/>
    </location>
</feature>
<feature type="domain" description="O-antigen ligase-related" evidence="6">
    <location>
        <begin position="196"/>
        <end position="362"/>
    </location>
</feature>
<dbReference type="InterPro" id="IPR007016">
    <property type="entry name" value="O-antigen_ligase-rel_domated"/>
</dbReference>
<dbReference type="RefSeq" id="WP_072980895.1">
    <property type="nucleotide sequence ID" value="NZ_FQXT01000002.1"/>
</dbReference>
<keyword evidence="2 5" id="KW-0812">Transmembrane</keyword>
<gene>
    <name evidence="7" type="ORF">DSM01_218</name>
    <name evidence="8" type="ORF">SAMN04487999_0925</name>
</gene>
<evidence type="ECO:0000313" key="9">
    <source>
        <dbReference type="Proteomes" id="UP000184240"/>
    </source>
</evidence>
<accession>A0A1M5VV62</accession>
<dbReference type="EMBL" id="FQXT01000002">
    <property type="protein sequence ID" value="SHH79135.1"/>
    <property type="molecule type" value="Genomic_DNA"/>
</dbReference>
<feature type="transmembrane region" description="Helical" evidence="5">
    <location>
        <begin position="158"/>
        <end position="178"/>
    </location>
</feature>
<dbReference type="GO" id="GO:0016020">
    <property type="term" value="C:membrane"/>
    <property type="evidence" value="ECO:0007669"/>
    <property type="project" value="UniProtKB-SubCell"/>
</dbReference>
<feature type="transmembrane region" description="Helical" evidence="5">
    <location>
        <begin position="12"/>
        <end position="42"/>
    </location>
</feature>
<dbReference type="AlphaFoldDB" id="A0A1M5VV62"/>
<keyword evidence="3 5" id="KW-1133">Transmembrane helix</keyword>
<name>A0A1M5VV62_9FLAO</name>
<comment type="subcellular location">
    <subcellularLocation>
        <location evidence="1">Membrane</location>
        <topology evidence="1">Multi-pass membrane protein</topology>
    </subcellularLocation>
</comment>
<dbReference type="PANTHER" id="PTHR37422">
    <property type="entry name" value="TEICHURONIC ACID BIOSYNTHESIS PROTEIN TUAE"/>
    <property type="match status" value="1"/>
</dbReference>
<feature type="transmembrane region" description="Helical" evidence="5">
    <location>
        <begin position="240"/>
        <end position="258"/>
    </location>
</feature>
<reference evidence="9" key="2">
    <citation type="submission" date="2016-11" db="EMBL/GenBank/DDBJ databases">
        <authorList>
            <person name="Varghese N."/>
            <person name="Submissions S."/>
        </authorList>
    </citation>
    <scope>NUCLEOTIDE SEQUENCE [LARGE SCALE GENOMIC DNA]</scope>
    <source>
        <strain evidence="9">DSM 19859</strain>
    </source>
</reference>
<proteinExistence type="predicted"/>
<organism evidence="8 9">
    <name type="scientific">Leeuwenhoekiella palythoae</name>
    <dbReference type="NCBI Taxonomy" id="573501"/>
    <lineage>
        <taxon>Bacteria</taxon>
        <taxon>Pseudomonadati</taxon>
        <taxon>Bacteroidota</taxon>
        <taxon>Flavobacteriia</taxon>
        <taxon>Flavobacteriales</taxon>
        <taxon>Flavobacteriaceae</taxon>
        <taxon>Leeuwenhoekiella</taxon>
    </lineage>
</organism>
<dbReference type="Proteomes" id="UP000184240">
    <property type="component" value="Unassembled WGS sequence"/>
</dbReference>
<keyword evidence="8" id="KW-0436">Ligase</keyword>
<dbReference type="InterPro" id="IPR051533">
    <property type="entry name" value="WaaL-like"/>
</dbReference>
<feature type="transmembrane region" description="Helical" evidence="5">
    <location>
        <begin position="190"/>
        <end position="206"/>
    </location>
</feature>
<reference evidence="8" key="1">
    <citation type="submission" date="2016-11" db="EMBL/GenBank/DDBJ databases">
        <authorList>
            <person name="Jaros S."/>
            <person name="Januszkiewicz K."/>
            <person name="Wedrychowicz H."/>
        </authorList>
    </citation>
    <scope>NUCLEOTIDE SEQUENCE [LARGE SCALE GENOMIC DNA]</scope>
    <source>
        <strain evidence="8">DSM 19859</strain>
    </source>
</reference>
<sequence>MIVSERTYRFSYNAWLTILAVSIPFRIPATVLLILFAVYNLVFFNQLKFTRRRVFFMFLIAAPFILDLLFLWNNTSIAEGIKHGEKRLSLLLLPFFILSQNHRFNTVLILRYYALATTAILSLCLMRFAIIEPELFSKYLNGVDLWEMGYAFARSIKMHAPALNMHVAFVVVINFYFFKEALGQIRKTHVIWRLVFFLISVILLQYINTRLAIVNAFFGIILISLADVRKLKTKGLLKRLVIGVFGFALLSYGFVKIFPYSVEKFSEVTFAHLDKVGKLDSLENPEASAYNGLVTRLSIWKTSLDVALEHPVIGVGAADGKQAVINKFEATNQQFLAKYKFPVHNQFLDFWIKFGILGLLVVAVYIGLFAYIGFSSRQILCVFFFVLFLTANLVDDFLIRFDGIVFSALWLSIFTKNALDIKLDKA</sequence>
<dbReference type="GO" id="GO:0016874">
    <property type="term" value="F:ligase activity"/>
    <property type="evidence" value="ECO:0007669"/>
    <property type="project" value="UniProtKB-KW"/>
</dbReference>
<keyword evidence="10" id="KW-1185">Reference proteome</keyword>
<feature type="transmembrane region" description="Helical" evidence="5">
    <location>
        <begin position="54"/>
        <end position="72"/>
    </location>
</feature>
<dbReference type="OrthoDB" id="1143110at2"/>
<feature type="transmembrane region" description="Helical" evidence="5">
    <location>
        <begin position="212"/>
        <end position="228"/>
    </location>
</feature>
<evidence type="ECO:0000256" key="4">
    <source>
        <dbReference type="ARBA" id="ARBA00023136"/>
    </source>
</evidence>